<proteinExistence type="predicted"/>
<dbReference type="Gene3D" id="1.10.150.160">
    <property type="match status" value="1"/>
</dbReference>
<name>A0A2U1NG09_ARTAN</name>
<reference evidence="1 2" key="1">
    <citation type="journal article" date="2018" name="Mol. Plant">
        <title>The genome of Artemisia annua provides insight into the evolution of Asteraceae family and artemisinin biosynthesis.</title>
        <authorList>
            <person name="Shen Q."/>
            <person name="Zhang L."/>
            <person name="Liao Z."/>
            <person name="Wang S."/>
            <person name="Yan T."/>
            <person name="Shi P."/>
            <person name="Liu M."/>
            <person name="Fu X."/>
            <person name="Pan Q."/>
            <person name="Wang Y."/>
            <person name="Lv Z."/>
            <person name="Lu X."/>
            <person name="Zhang F."/>
            <person name="Jiang W."/>
            <person name="Ma Y."/>
            <person name="Chen M."/>
            <person name="Hao X."/>
            <person name="Li L."/>
            <person name="Tang Y."/>
            <person name="Lv G."/>
            <person name="Zhou Y."/>
            <person name="Sun X."/>
            <person name="Brodelius P.E."/>
            <person name="Rose J.K.C."/>
            <person name="Tang K."/>
        </authorList>
    </citation>
    <scope>NUCLEOTIDE SEQUENCE [LARGE SCALE GENOMIC DNA]</scope>
    <source>
        <strain evidence="2">cv. Huhao1</strain>
        <tissue evidence="1">Leaf</tissue>
    </source>
</reference>
<keyword evidence="1" id="KW-0808">Transferase</keyword>
<keyword evidence="2" id="KW-1185">Reference proteome</keyword>
<dbReference type="AlphaFoldDB" id="A0A2U1NG09"/>
<gene>
    <name evidence="1" type="ORF">CTI12_AA268410</name>
</gene>
<sequence length="194" mass="22170">MQPPNSTLAFEIELVSFVKANFDREEKKQTKSLKVSCNLNNAACKMKLKDYNQVKKLCTKVCGNKVLTSDSLTSASMDQHLILDKLWVLENNCDHEECVKEKGMEREPVFSATWFCGESCKEGCLIPSQMVYCGRFDLKYIYGDQKVHSAQLHLKSECNLKLAIALTIMEECFLPMVDPRTGIDMIRHVLYNWG</sequence>
<dbReference type="EMBL" id="PKPP01002906">
    <property type="protein sequence ID" value="PWA72418.1"/>
    <property type="molecule type" value="Genomic_DNA"/>
</dbReference>
<dbReference type="PANTHER" id="PTHR46508">
    <property type="entry name" value="PHD FINGER FAMILY PROTEIN"/>
    <property type="match status" value="1"/>
</dbReference>
<evidence type="ECO:0000313" key="1">
    <source>
        <dbReference type="EMBL" id="PWA72418.1"/>
    </source>
</evidence>
<dbReference type="GO" id="GO:0016746">
    <property type="term" value="F:acyltransferase activity"/>
    <property type="evidence" value="ECO:0007669"/>
    <property type="project" value="UniProtKB-KW"/>
</dbReference>
<organism evidence="1 2">
    <name type="scientific">Artemisia annua</name>
    <name type="common">Sweet wormwood</name>
    <dbReference type="NCBI Taxonomy" id="35608"/>
    <lineage>
        <taxon>Eukaryota</taxon>
        <taxon>Viridiplantae</taxon>
        <taxon>Streptophyta</taxon>
        <taxon>Embryophyta</taxon>
        <taxon>Tracheophyta</taxon>
        <taxon>Spermatophyta</taxon>
        <taxon>Magnoliopsida</taxon>
        <taxon>eudicotyledons</taxon>
        <taxon>Gunneridae</taxon>
        <taxon>Pentapetalae</taxon>
        <taxon>asterids</taxon>
        <taxon>campanulids</taxon>
        <taxon>Asterales</taxon>
        <taxon>Asteraceae</taxon>
        <taxon>Asteroideae</taxon>
        <taxon>Anthemideae</taxon>
        <taxon>Artemisiinae</taxon>
        <taxon>Artemisia</taxon>
    </lineage>
</organism>
<keyword evidence="1" id="KW-0012">Acyltransferase</keyword>
<comment type="caution">
    <text evidence="1">The sequence shown here is derived from an EMBL/GenBank/DDBJ whole genome shotgun (WGS) entry which is preliminary data.</text>
</comment>
<accession>A0A2U1NG09</accession>
<dbReference type="STRING" id="35608.A0A2U1NG09"/>
<dbReference type="PANTHER" id="PTHR46508:SF2">
    <property type="entry name" value="INCREASED DNA METHYLATION 1"/>
    <property type="match status" value="1"/>
</dbReference>
<dbReference type="OrthoDB" id="1726615at2759"/>
<evidence type="ECO:0000313" key="2">
    <source>
        <dbReference type="Proteomes" id="UP000245207"/>
    </source>
</evidence>
<dbReference type="Proteomes" id="UP000245207">
    <property type="component" value="Unassembled WGS sequence"/>
</dbReference>
<protein>
    <submittedName>
        <fullName evidence="1">Acyl-CoA N-acyltransferase with RING/FYVE/PHD-type zinc finger protein</fullName>
    </submittedName>
</protein>